<dbReference type="AlphaFoldDB" id="A0A645IJQ0"/>
<evidence type="ECO:0000256" key="1">
    <source>
        <dbReference type="SAM" id="MobiDB-lite"/>
    </source>
</evidence>
<accession>A0A645IJQ0</accession>
<protein>
    <submittedName>
        <fullName evidence="2">Uncharacterized protein</fullName>
    </submittedName>
</protein>
<feature type="region of interest" description="Disordered" evidence="1">
    <location>
        <begin position="40"/>
        <end position="71"/>
    </location>
</feature>
<proteinExistence type="predicted"/>
<dbReference type="EMBL" id="VSSQ01116691">
    <property type="protein sequence ID" value="MPN51507.1"/>
    <property type="molecule type" value="Genomic_DNA"/>
</dbReference>
<reference evidence="2" key="1">
    <citation type="submission" date="2019-08" db="EMBL/GenBank/DDBJ databases">
        <authorList>
            <person name="Kucharzyk K."/>
            <person name="Murdoch R.W."/>
            <person name="Higgins S."/>
            <person name="Loffler F."/>
        </authorList>
    </citation>
    <scope>NUCLEOTIDE SEQUENCE</scope>
</reference>
<gene>
    <name evidence="2" type="ORF">SDC9_199155</name>
</gene>
<sequence length="128" mass="14209">MERPLERFVRHNVDREAAAVHRADHVRHVDHMVVVRVEHGESAAHPGQLQNRRGGGINGRKLDRRVHPAHRERAERAVAAELAHEAVGQEVDLELAVACAAHQVSDAHDAGVQAIRNSRQNGPFGKKF</sequence>
<organism evidence="2">
    <name type="scientific">bioreactor metagenome</name>
    <dbReference type="NCBI Taxonomy" id="1076179"/>
    <lineage>
        <taxon>unclassified sequences</taxon>
        <taxon>metagenomes</taxon>
        <taxon>ecological metagenomes</taxon>
    </lineage>
</organism>
<evidence type="ECO:0000313" key="2">
    <source>
        <dbReference type="EMBL" id="MPN51507.1"/>
    </source>
</evidence>
<comment type="caution">
    <text evidence="2">The sequence shown here is derived from an EMBL/GenBank/DDBJ whole genome shotgun (WGS) entry which is preliminary data.</text>
</comment>
<name>A0A645IJQ0_9ZZZZ</name>